<dbReference type="PANTHER" id="PTHR30518:SF2">
    <property type="entry name" value="ENDOLYTIC MUREIN TRANSGLYCOSYLASE"/>
    <property type="match status" value="1"/>
</dbReference>
<keyword evidence="3 7" id="KW-1133">Transmembrane helix</keyword>
<feature type="compositionally biased region" description="Low complexity" evidence="8">
    <location>
        <begin position="593"/>
        <end position="603"/>
    </location>
</feature>
<organism evidence="9 10">
    <name type="scientific">Nesterenkonia lutea</name>
    <dbReference type="NCBI Taxonomy" id="272919"/>
    <lineage>
        <taxon>Bacteria</taxon>
        <taxon>Bacillati</taxon>
        <taxon>Actinomycetota</taxon>
        <taxon>Actinomycetes</taxon>
        <taxon>Micrococcales</taxon>
        <taxon>Micrococcaceae</taxon>
        <taxon>Nesterenkonia</taxon>
    </lineage>
</organism>
<evidence type="ECO:0000256" key="1">
    <source>
        <dbReference type="ARBA" id="ARBA00022475"/>
    </source>
</evidence>
<feature type="compositionally biased region" description="Polar residues" evidence="8">
    <location>
        <begin position="138"/>
        <end position="149"/>
    </location>
</feature>
<dbReference type="Gene3D" id="3.30.1490.480">
    <property type="entry name" value="Endolytic murein transglycosylase"/>
    <property type="match status" value="1"/>
</dbReference>
<feature type="region of interest" description="Disordered" evidence="8">
    <location>
        <begin position="1"/>
        <end position="119"/>
    </location>
</feature>
<evidence type="ECO:0000256" key="5">
    <source>
        <dbReference type="ARBA" id="ARBA00023239"/>
    </source>
</evidence>
<evidence type="ECO:0000256" key="4">
    <source>
        <dbReference type="ARBA" id="ARBA00023136"/>
    </source>
</evidence>
<dbReference type="InterPro" id="IPR003770">
    <property type="entry name" value="MLTG-like"/>
</dbReference>
<proteinExistence type="inferred from homology"/>
<dbReference type="HAMAP" id="MF_02065">
    <property type="entry name" value="MltG"/>
    <property type="match status" value="1"/>
</dbReference>
<feature type="compositionally biased region" description="Basic and acidic residues" evidence="8">
    <location>
        <begin position="156"/>
        <end position="171"/>
    </location>
</feature>
<feature type="transmembrane region" description="Helical" evidence="7">
    <location>
        <begin position="244"/>
        <end position="268"/>
    </location>
</feature>
<feature type="compositionally biased region" description="Polar residues" evidence="8">
    <location>
        <begin position="44"/>
        <end position="55"/>
    </location>
</feature>
<dbReference type="Proteomes" id="UP000643525">
    <property type="component" value="Unassembled WGS sequence"/>
</dbReference>
<comment type="similarity">
    <text evidence="7">Belongs to the transglycosylase MltG family.</text>
</comment>
<feature type="compositionally biased region" description="Basic and acidic residues" evidence="8">
    <location>
        <begin position="14"/>
        <end position="33"/>
    </location>
</feature>
<dbReference type="RefSeq" id="WP_192595121.1">
    <property type="nucleotide sequence ID" value="NZ_BAAALJ010000020.1"/>
</dbReference>
<accession>A0ABR9JDP4</accession>
<comment type="function">
    <text evidence="7">Functions as a peptidoglycan terminase that cleaves nascent peptidoglycan strands endolytically to terminate their elongation.</text>
</comment>
<feature type="compositionally biased region" description="Basic and acidic residues" evidence="8">
    <location>
        <begin position="83"/>
        <end position="100"/>
    </location>
</feature>
<keyword evidence="5 7" id="KW-0456">Lyase</keyword>
<comment type="subcellular location">
    <subcellularLocation>
        <location evidence="7">Cell membrane</location>
        <topology evidence="7">Single-pass membrane protein</topology>
    </subcellularLocation>
</comment>
<dbReference type="EMBL" id="JADBED010000001">
    <property type="protein sequence ID" value="MBE1524050.1"/>
    <property type="molecule type" value="Genomic_DNA"/>
</dbReference>
<feature type="region of interest" description="Disordered" evidence="8">
    <location>
        <begin position="133"/>
        <end position="171"/>
    </location>
</feature>
<feature type="compositionally biased region" description="Acidic residues" evidence="8">
    <location>
        <begin position="582"/>
        <end position="592"/>
    </location>
</feature>
<evidence type="ECO:0000313" key="9">
    <source>
        <dbReference type="EMBL" id="MBE1524050.1"/>
    </source>
</evidence>
<comment type="catalytic activity">
    <reaction evidence="7">
        <text>a peptidoglycan chain = a peptidoglycan chain with N-acetyl-1,6-anhydromuramyl-[peptide] at the reducing end + a peptidoglycan chain with N-acetylglucosamine at the non-reducing end.</text>
        <dbReference type="EC" id="4.2.2.29"/>
    </reaction>
</comment>
<reference evidence="9 10" key="1">
    <citation type="submission" date="2020-10" db="EMBL/GenBank/DDBJ databases">
        <title>Sequencing the genomes of 1000 actinobacteria strains.</title>
        <authorList>
            <person name="Klenk H.-P."/>
        </authorList>
    </citation>
    <scope>NUCLEOTIDE SEQUENCE [LARGE SCALE GENOMIC DNA]</scope>
    <source>
        <strain evidence="9 10">DSM 15666</strain>
    </source>
</reference>
<sequence length="603" mass="66259">MSDEQPHEAGSPRSRREIREARERELALQRERQSAAQQRALDQTLRNARAQSSPRSVPRAPLPAIAPVQESVIFNQEEVTQGKLEREDRPQGDLHSRAAEPEEPAAPAERHAPSAATPFDRVVTPFDQVVSPDAVDSESAQAVEESTNYPLEDDVHEPHARDQHPHEHFAEGDHGYLADADHDYLAHSDHDYEGTRIDHDDDGTPLLISSSSHGRGYQTVSAVDGGTTQAVLQRRRSKRRRRNLTLSVAFGLFAVLLIGFVVVLQSLLGGDGPEDFETQAGETVEFTVEPGDGPIAVRGRLLEQGIIASADAFDDAYEELEGTREVFEGDFPMREQMPAADAVAILFNEEEAVDFIDLRAGMRIDAALSAIATGTGIPESDIRQAAGDPQAFGLPEEAETLEGYLAAGLYSPEVGAEPEDVLQNMVDETFERLEEAGVTEEEEQWETIIIASLLTAEGLPGDYEMIAGIIENRLDPSNEETGGLLQIDASVIYGLGTQSVQFTSEEREDASNEYNTYQNEGLPPGPIAAPSEETIEAAGNPEPSDNYYWITTNLETGETKFAETYEQHQEYVEEFNQYCEDNPEICEGEPAQDDQGNQENQGQ</sequence>
<dbReference type="EC" id="4.2.2.29" evidence="7"/>
<feature type="site" description="Important for catalytic activity" evidence="7">
    <location>
        <position position="457"/>
    </location>
</feature>
<name>A0ABR9JDP4_9MICC</name>
<comment type="caution">
    <text evidence="9">The sequence shown here is derived from an EMBL/GenBank/DDBJ whole genome shotgun (WGS) entry which is preliminary data.</text>
</comment>
<dbReference type="PANTHER" id="PTHR30518">
    <property type="entry name" value="ENDOLYTIC MUREIN TRANSGLYCOSYLASE"/>
    <property type="match status" value="1"/>
</dbReference>
<evidence type="ECO:0000256" key="2">
    <source>
        <dbReference type="ARBA" id="ARBA00022692"/>
    </source>
</evidence>
<dbReference type="Pfam" id="PF02618">
    <property type="entry name" value="YceG"/>
    <property type="match status" value="1"/>
</dbReference>
<evidence type="ECO:0000256" key="7">
    <source>
        <dbReference type="HAMAP-Rule" id="MF_02065"/>
    </source>
</evidence>
<keyword evidence="2 7" id="KW-0812">Transmembrane</keyword>
<evidence type="ECO:0000313" key="10">
    <source>
        <dbReference type="Proteomes" id="UP000643525"/>
    </source>
</evidence>
<evidence type="ECO:0000256" key="8">
    <source>
        <dbReference type="SAM" id="MobiDB-lite"/>
    </source>
</evidence>
<keyword evidence="10" id="KW-1185">Reference proteome</keyword>
<keyword evidence="1 7" id="KW-1003">Cell membrane</keyword>
<protein>
    <recommendedName>
        <fullName evidence="7">Endolytic murein transglycosylase</fullName>
        <ecNumber evidence="7">4.2.2.29</ecNumber>
    </recommendedName>
    <alternativeName>
        <fullName evidence="7">Peptidoglycan lytic transglycosylase</fullName>
    </alternativeName>
    <alternativeName>
        <fullName evidence="7">Peptidoglycan polymerization terminase</fullName>
    </alternativeName>
</protein>
<evidence type="ECO:0000256" key="3">
    <source>
        <dbReference type="ARBA" id="ARBA00022989"/>
    </source>
</evidence>
<evidence type="ECO:0000256" key="6">
    <source>
        <dbReference type="ARBA" id="ARBA00023316"/>
    </source>
</evidence>
<keyword evidence="6 7" id="KW-0961">Cell wall biogenesis/degradation</keyword>
<keyword evidence="4 7" id="KW-0472">Membrane</keyword>
<feature type="region of interest" description="Disordered" evidence="8">
    <location>
        <begin position="582"/>
        <end position="603"/>
    </location>
</feature>
<gene>
    <name evidence="7" type="primary">mltG</name>
    <name evidence="9" type="ORF">H4W27_001168</name>
</gene>